<protein>
    <submittedName>
        <fullName evidence="1">Uncharacterized protein</fullName>
    </submittedName>
</protein>
<reference evidence="1" key="1">
    <citation type="submission" date="2017-04" db="EMBL/GenBank/DDBJ databases">
        <title>Genome deletions in a multicellular cyanobacterial endosymbiont for morphological adaptation in marine diatoms.</title>
        <authorList>
            <person name="Wang Y."/>
            <person name="Gao H."/>
            <person name="Li R."/>
            <person name="Xu X."/>
        </authorList>
    </citation>
    <scope>NUCLEOTIDE SEQUENCE</scope>
    <source>
        <strain evidence="1">FACHB 800</strain>
    </source>
</reference>
<dbReference type="AlphaFoldDB" id="A0A975T5N9"/>
<dbReference type="EMBL" id="CP021056">
    <property type="protein sequence ID" value="QXE22594.1"/>
    <property type="molecule type" value="Genomic_DNA"/>
</dbReference>
<evidence type="ECO:0000313" key="1">
    <source>
        <dbReference type="EMBL" id="QXE22594.1"/>
    </source>
</evidence>
<gene>
    <name evidence="1" type="ORF">B6N60_01277</name>
</gene>
<dbReference type="Proteomes" id="UP000683511">
    <property type="component" value="Chromosome"/>
</dbReference>
<proteinExistence type="predicted"/>
<keyword evidence="2" id="KW-1185">Reference proteome</keyword>
<evidence type="ECO:0000313" key="2">
    <source>
        <dbReference type="Proteomes" id="UP000683511"/>
    </source>
</evidence>
<dbReference type="KEGG" id="rsin:B6N60_01277"/>
<accession>A0A975T5N9</accession>
<name>A0A975T5N9_9NOST</name>
<sequence length="36" mass="3941">MSNSYGSKSAHRRENQGVYFILGVNFSACTSTLITT</sequence>
<organism evidence="1 2">
    <name type="scientific">Richelia sinica FACHB-800</name>
    <dbReference type="NCBI Taxonomy" id="1357546"/>
    <lineage>
        <taxon>Bacteria</taxon>
        <taxon>Bacillati</taxon>
        <taxon>Cyanobacteriota</taxon>
        <taxon>Cyanophyceae</taxon>
        <taxon>Nostocales</taxon>
        <taxon>Nostocaceae</taxon>
        <taxon>Richelia</taxon>
    </lineage>
</organism>